<dbReference type="OrthoDB" id="1045822at2759"/>
<name>A0A556VUK0_BAGYA</name>
<proteinExistence type="predicted"/>
<evidence type="ECO:0000313" key="2">
    <source>
        <dbReference type="Proteomes" id="UP000319801"/>
    </source>
</evidence>
<sequence length="71" mass="7597">MAVQQQVTTVIATNSSGTWSTGICDCCSDIGTWLLCSVVFAMFAVSDRLSVRLVFLHASFGLLSARLLLPS</sequence>
<dbReference type="EMBL" id="VCAZ01000270">
    <property type="protein sequence ID" value="TTR20083.1"/>
    <property type="molecule type" value="Genomic_DNA"/>
</dbReference>
<evidence type="ECO:0000313" key="1">
    <source>
        <dbReference type="EMBL" id="TTR20083.1"/>
    </source>
</evidence>
<gene>
    <name evidence="1" type="ORF">Baya_16181</name>
</gene>
<dbReference type="AlphaFoldDB" id="A0A556VUK0"/>
<organism evidence="1 2">
    <name type="scientific">Bagarius yarrelli</name>
    <name type="common">Goonch</name>
    <name type="synonym">Bagrus yarrelli</name>
    <dbReference type="NCBI Taxonomy" id="175774"/>
    <lineage>
        <taxon>Eukaryota</taxon>
        <taxon>Metazoa</taxon>
        <taxon>Chordata</taxon>
        <taxon>Craniata</taxon>
        <taxon>Vertebrata</taxon>
        <taxon>Euteleostomi</taxon>
        <taxon>Actinopterygii</taxon>
        <taxon>Neopterygii</taxon>
        <taxon>Teleostei</taxon>
        <taxon>Ostariophysi</taxon>
        <taxon>Siluriformes</taxon>
        <taxon>Sisoridae</taxon>
        <taxon>Sisorinae</taxon>
        <taxon>Bagarius</taxon>
    </lineage>
</organism>
<protein>
    <submittedName>
        <fullName evidence="1">Uncharacterized protein</fullName>
    </submittedName>
</protein>
<keyword evidence="2" id="KW-1185">Reference proteome</keyword>
<reference evidence="1 2" key="1">
    <citation type="journal article" date="2019" name="Genome Biol. Evol.">
        <title>Whole-Genome Sequencing of the Giant Devil Catfish, Bagarius yarrelli.</title>
        <authorList>
            <person name="Jiang W."/>
            <person name="Lv Y."/>
            <person name="Cheng L."/>
            <person name="Yang K."/>
            <person name="Chao B."/>
            <person name="Wang X."/>
            <person name="Li Y."/>
            <person name="Pan X."/>
            <person name="You X."/>
            <person name="Zhang Y."/>
            <person name="Yang J."/>
            <person name="Li J."/>
            <person name="Zhang X."/>
            <person name="Liu S."/>
            <person name="Sun C."/>
            <person name="Yang J."/>
            <person name="Shi Q."/>
        </authorList>
    </citation>
    <scope>NUCLEOTIDE SEQUENCE [LARGE SCALE GENOMIC DNA]</scope>
    <source>
        <strain evidence="1">JWS20170419001</strain>
        <tissue evidence="1">Muscle</tissue>
    </source>
</reference>
<comment type="caution">
    <text evidence="1">The sequence shown here is derived from an EMBL/GenBank/DDBJ whole genome shotgun (WGS) entry which is preliminary data.</text>
</comment>
<dbReference type="Proteomes" id="UP000319801">
    <property type="component" value="Unassembled WGS sequence"/>
</dbReference>
<accession>A0A556VUK0</accession>